<dbReference type="InterPro" id="IPR017926">
    <property type="entry name" value="GATASE"/>
</dbReference>
<evidence type="ECO:0000256" key="9">
    <source>
        <dbReference type="ARBA" id="ARBA00023239"/>
    </source>
</evidence>
<proteinExistence type="inferred from homology"/>
<evidence type="ECO:0000313" key="15">
    <source>
        <dbReference type="EMBL" id="QSQ09620.1"/>
    </source>
</evidence>
<feature type="active site" description="Nucleophile" evidence="12 13">
    <location>
        <position position="79"/>
    </location>
</feature>
<gene>
    <name evidence="12 15" type="primary">hisH</name>
    <name evidence="15" type="ORF">H0A61_01995</name>
</gene>
<reference evidence="15" key="1">
    <citation type="submission" date="2020-07" db="EMBL/GenBank/DDBJ databases">
        <title>Koleobacter methoxysyntrophicus gen. nov., sp. nov., a novel anaerobic bacterium isolated from deep subsurface oil field and proposal of Koleobacterales ord. nov. in the phylum Firmicutes.</title>
        <authorList>
            <person name="Sakamoto S."/>
            <person name="Tamaki H."/>
        </authorList>
    </citation>
    <scope>NUCLEOTIDE SEQUENCE</scope>
    <source>
        <strain evidence="15">NRmbB1</strain>
    </source>
</reference>
<dbReference type="EC" id="4.3.2.10" evidence="12"/>
<organism evidence="15 16">
    <name type="scientific">Koleobacter methoxysyntrophicus</name>
    <dbReference type="NCBI Taxonomy" id="2751313"/>
    <lineage>
        <taxon>Bacteria</taxon>
        <taxon>Bacillati</taxon>
        <taxon>Bacillota</taxon>
        <taxon>Clostridia</taxon>
        <taxon>Koleobacterales</taxon>
        <taxon>Koleobacteraceae</taxon>
        <taxon>Koleobacter</taxon>
    </lineage>
</organism>
<dbReference type="HAMAP" id="MF_00278">
    <property type="entry name" value="HisH"/>
    <property type="match status" value="1"/>
</dbReference>
<dbReference type="InterPro" id="IPR010139">
    <property type="entry name" value="Imidazole-glycPsynth_HisH"/>
</dbReference>
<feature type="active site" evidence="12 13">
    <location>
        <position position="183"/>
    </location>
</feature>
<dbReference type="Pfam" id="PF00117">
    <property type="entry name" value="GATase"/>
    <property type="match status" value="1"/>
</dbReference>
<accession>A0A8A0RPW3</accession>
<evidence type="ECO:0000256" key="12">
    <source>
        <dbReference type="HAMAP-Rule" id="MF_00278"/>
    </source>
</evidence>
<dbReference type="PROSITE" id="PS51273">
    <property type="entry name" value="GATASE_TYPE_1"/>
    <property type="match status" value="1"/>
</dbReference>
<dbReference type="KEGG" id="kme:H0A61_01995"/>
<dbReference type="Proteomes" id="UP000662904">
    <property type="component" value="Chromosome"/>
</dbReference>
<dbReference type="GO" id="GO:0004359">
    <property type="term" value="F:glutaminase activity"/>
    <property type="evidence" value="ECO:0007669"/>
    <property type="project" value="UniProtKB-EC"/>
</dbReference>
<dbReference type="PANTHER" id="PTHR42701">
    <property type="entry name" value="IMIDAZOLE GLYCEROL PHOSPHATE SYNTHASE SUBUNIT HISH"/>
    <property type="match status" value="1"/>
</dbReference>
<dbReference type="PANTHER" id="PTHR42701:SF1">
    <property type="entry name" value="IMIDAZOLE GLYCEROL PHOSPHATE SYNTHASE SUBUNIT HISH"/>
    <property type="match status" value="1"/>
</dbReference>
<keyword evidence="15" id="KW-0808">Transferase</keyword>
<dbReference type="SUPFAM" id="SSF52317">
    <property type="entry name" value="Class I glutamine amidotransferase-like"/>
    <property type="match status" value="1"/>
</dbReference>
<sequence length="202" mass="21988">MIAIIDYGMGNLKSVEKAFERVGVRAVITREKGIIDDSDGLVLPGVGAFGDAMANLADSGLDKVIIENVKAGKPLLGICLGMQLLMSNSEEGGLYRGLNLVEGTVVRFRGNLKVPQVGWNQIKIQKPHPLLEGIPDGSNFYFVHSYYVNPVEKEVEIALTDYETAFPSIIAKGNVYGIQFHPEKSSYPGLRILKNYGVMVGC</sequence>
<feature type="domain" description="Glutamine amidotransferase" evidence="14">
    <location>
        <begin position="4"/>
        <end position="195"/>
    </location>
</feature>
<evidence type="ECO:0000256" key="2">
    <source>
        <dbReference type="ARBA" id="ARBA00005091"/>
    </source>
</evidence>
<dbReference type="PIRSF" id="PIRSF000495">
    <property type="entry name" value="Amidotransf_hisH"/>
    <property type="match status" value="1"/>
</dbReference>
<keyword evidence="8 12" id="KW-0368">Histidine biosynthesis</keyword>
<keyword evidence="6 12" id="KW-0378">Hydrolase</keyword>
<evidence type="ECO:0000256" key="13">
    <source>
        <dbReference type="PIRSR" id="PIRSR000495-1"/>
    </source>
</evidence>
<dbReference type="GO" id="GO:0005737">
    <property type="term" value="C:cytoplasm"/>
    <property type="evidence" value="ECO:0007669"/>
    <property type="project" value="UniProtKB-SubCell"/>
</dbReference>
<keyword evidence="4 12" id="KW-0963">Cytoplasm</keyword>
<comment type="pathway">
    <text evidence="2 12">Amino-acid biosynthesis; L-histidine biosynthesis; L-histidine from 5-phospho-alpha-D-ribose 1-diphosphate: step 5/9.</text>
</comment>
<name>A0A8A0RPW3_9FIRM</name>
<dbReference type="GO" id="GO:0000107">
    <property type="term" value="F:imidazoleglycerol-phosphate synthase activity"/>
    <property type="evidence" value="ECO:0007669"/>
    <property type="project" value="UniProtKB-UniRule"/>
</dbReference>
<evidence type="ECO:0000256" key="3">
    <source>
        <dbReference type="ARBA" id="ARBA00011152"/>
    </source>
</evidence>
<dbReference type="EC" id="3.5.1.2" evidence="12"/>
<dbReference type="Gene3D" id="3.40.50.880">
    <property type="match status" value="1"/>
</dbReference>
<dbReference type="UniPathway" id="UPA00031">
    <property type="reaction ID" value="UER00010"/>
</dbReference>
<dbReference type="CDD" id="cd01748">
    <property type="entry name" value="GATase1_IGP_Synthase"/>
    <property type="match status" value="1"/>
</dbReference>
<keyword evidence="7 12" id="KW-0315">Glutamine amidotransferase</keyword>
<dbReference type="GO" id="GO:0016829">
    <property type="term" value="F:lyase activity"/>
    <property type="evidence" value="ECO:0007669"/>
    <property type="project" value="UniProtKB-KW"/>
</dbReference>
<evidence type="ECO:0000256" key="10">
    <source>
        <dbReference type="ARBA" id="ARBA00047838"/>
    </source>
</evidence>
<evidence type="ECO:0000256" key="4">
    <source>
        <dbReference type="ARBA" id="ARBA00022490"/>
    </source>
</evidence>
<dbReference type="FunFam" id="3.40.50.880:FF:000009">
    <property type="entry name" value="Imidazole glycerol phosphate synthase subunit HisH"/>
    <property type="match status" value="1"/>
</dbReference>
<dbReference type="InterPro" id="IPR029062">
    <property type="entry name" value="Class_I_gatase-like"/>
</dbReference>
<dbReference type="EMBL" id="CP059066">
    <property type="protein sequence ID" value="QSQ09620.1"/>
    <property type="molecule type" value="Genomic_DNA"/>
</dbReference>
<evidence type="ECO:0000256" key="7">
    <source>
        <dbReference type="ARBA" id="ARBA00022962"/>
    </source>
</evidence>
<keyword evidence="15" id="KW-0328">Glycosyltransferase</keyword>
<comment type="function">
    <text evidence="12">IGPS catalyzes the conversion of PRFAR and glutamine to IGP, AICAR and glutamate. The HisH subunit catalyzes the hydrolysis of glutamine to glutamate and ammonia as part of the synthesis of IGP and AICAR. The resulting ammonia molecule is channeled to the active site of HisF.</text>
</comment>
<evidence type="ECO:0000259" key="14">
    <source>
        <dbReference type="Pfam" id="PF00117"/>
    </source>
</evidence>
<comment type="subunit">
    <text evidence="3 12">Heterodimer of HisH and HisF.</text>
</comment>
<comment type="subcellular location">
    <subcellularLocation>
        <location evidence="1 12">Cytoplasm</location>
    </subcellularLocation>
</comment>
<evidence type="ECO:0000256" key="11">
    <source>
        <dbReference type="ARBA" id="ARBA00049534"/>
    </source>
</evidence>
<feature type="active site" evidence="12 13">
    <location>
        <position position="181"/>
    </location>
</feature>
<keyword evidence="9 12" id="KW-0456">Lyase</keyword>
<keyword evidence="5 12" id="KW-0028">Amino-acid biosynthesis</keyword>
<evidence type="ECO:0000313" key="16">
    <source>
        <dbReference type="Proteomes" id="UP000662904"/>
    </source>
</evidence>
<dbReference type="NCBIfam" id="TIGR01855">
    <property type="entry name" value="IMP_synth_hisH"/>
    <property type="match status" value="1"/>
</dbReference>
<comment type="catalytic activity">
    <reaction evidence="10 12">
        <text>5-[(5-phospho-1-deoxy-D-ribulos-1-ylimino)methylamino]-1-(5-phospho-beta-D-ribosyl)imidazole-4-carboxamide + L-glutamine = D-erythro-1-(imidazol-4-yl)glycerol 3-phosphate + 5-amino-1-(5-phospho-beta-D-ribosyl)imidazole-4-carboxamide + L-glutamate + H(+)</text>
        <dbReference type="Rhea" id="RHEA:24793"/>
        <dbReference type="ChEBI" id="CHEBI:15378"/>
        <dbReference type="ChEBI" id="CHEBI:29985"/>
        <dbReference type="ChEBI" id="CHEBI:58278"/>
        <dbReference type="ChEBI" id="CHEBI:58359"/>
        <dbReference type="ChEBI" id="CHEBI:58475"/>
        <dbReference type="ChEBI" id="CHEBI:58525"/>
        <dbReference type="EC" id="4.3.2.10"/>
    </reaction>
</comment>
<dbReference type="RefSeq" id="WP_206706971.1">
    <property type="nucleotide sequence ID" value="NZ_CP059066.1"/>
</dbReference>
<evidence type="ECO:0000256" key="6">
    <source>
        <dbReference type="ARBA" id="ARBA00022801"/>
    </source>
</evidence>
<evidence type="ECO:0000256" key="5">
    <source>
        <dbReference type="ARBA" id="ARBA00022605"/>
    </source>
</evidence>
<protein>
    <recommendedName>
        <fullName evidence="12">Imidazole glycerol phosphate synthase subunit HisH</fullName>
        <ecNumber evidence="12">4.3.2.10</ecNumber>
    </recommendedName>
    <alternativeName>
        <fullName evidence="12">IGP synthase glutaminase subunit</fullName>
        <ecNumber evidence="12">3.5.1.2</ecNumber>
    </alternativeName>
    <alternativeName>
        <fullName evidence="12">IGP synthase subunit HisH</fullName>
    </alternativeName>
    <alternativeName>
        <fullName evidence="12">ImGP synthase subunit HisH</fullName>
        <shortName evidence="12">IGPS subunit HisH</shortName>
    </alternativeName>
</protein>
<dbReference type="AlphaFoldDB" id="A0A8A0RPW3"/>
<comment type="catalytic activity">
    <reaction evidence="11 12">
        <text>L-glutamine + H2O = L-glutamate + NH4(+)</text>
        <dbReference type="Rhea" id="RHEA:15889"/>
        <dbReference type="ChEBI" id="CHEBI:15377"/>
        <dbReference type="ChEBI" id="CHEBI:28938"/>
        <dbReference type="ChEBI" id="CHEBI:29985"/>
        <dbReference type="ChEBI" id="CHEBI:58359"/>
        <dbReference type="EC" id="3.5.1.2"/>
    </reaction>
</comment>
<keyword evidence="16" id="KW-1185">Reference proteome</keyword>
<dbReference type="GO" id="GO:0000105">
    <property type="term" value="P:L-histidine biosynthetic process"/>
    <property type="evidence" value="ECO:0007669"/>
    <property type="project" value="UniProtKB-UniRule"/>
</dbReference>
<evidence type="ECO:0000256" key="8">
    <source>
        <dbReference type="ARBA" id="ARBA00023102"/>
    </source>
</evidence>
<evidence type="ECO:0000256" key="1">
    <source>
        <dbReference type="ARBA" id="ARBA00004496"/>
    </source>
</evidence>